<keyword evidence="3" id="KW-0677">Repeat</keyword>
<name>A0A8B9MLR1_9AVES</name>
<feature type="compositionally biased region" description="Low complexity" evidence="8">
    <location>
        <begin position="123"/>
        <end position="141"/>
    </location>
</feature>
<dbReference type="GO" id="GO:0000981">
    <property type="term" value="F:DNA-binding transcription factor activity, RNA polymerase II-specific"/>
    <property type="evidence" value="ECO:0007669"/>
    <property type="project" value="TreeGrafter"/>
</dbReference>
<feature type="domain" description="KRAB" evidence="10">
    <location>
        <begin position="388"/>
        <end position="459"/>
    </location>
</feature>
<feature type="compositionally biased region" description="Low complexity" evidence="8">
    <location>
        <begin position="177"/>
        <end position="186"/>
    </location>
</feature>
<feature type="domain" description="C2H2-type" evidence="9">
    <location>
        <begin position="753"/>
        <end position="780"/>
    </location>
</feature>
<keyword evidence="6" id="KW-0539">Nucleus</keyword>
<dbReference type="SUPFAM" id="SSF57667">
    <property type="entry name" value="beta-beta-alpha zinc fingers"/>
    <property type="match status" value="2"/>
</dbReference>
<dbReference type="Proteomes" id="UP000694541">
    <property type="component" value="Unplaced"/>
</dbReference>
<accession>A0A8B9MLR1</accession>
<dbReference type="SUPFAM" id="SSF109640">
    <property type="entry name" value="KRAB domain (Kruppel-associated box)"/>
    <property type="match status" value="1"/>
</dbReference>
<evidence type="ECO:0000313" key="11">
    <source>
        <dbReference type="Ensembl" id="ENSANIP00000010961.1"/>
    </source>
</evidence>
<keyword evidence="5" id="KW-0862">Zinc</keyword>
<protein>
    <submittedName>
        <fullName evidence="11">Uncharacterized protein</fullName>
    </submittedName>
</protein>
<dbReference type="GO" id="GO:0000977">
    <property type="term" value="F:RNA polymerase II transcription regulatory region sequence-specific DNA binding"/>
    <property type="evidence" value="ECO:0007669"/>
    <property type="project" value="TreeGrafter"/>
</dbReference>
<keyword evidence="12" id="KW-1185">Reference proteome</keyword>
<evidence type="ECO:0000256" key="8">
    <source>
        <dbReference type="SAM" id="MobiDB-lite"/>
    </source>
</evidence>
<evidence type="ECO:0000256" key="5">
    <source>
        <dbReference type="ARBA" id="ARBA00022833"/>
    </source>
</evidence>
<dbReference type="CDD" id="cd07765">
    <property type="entry name" value="KRAB_A-box"/>
    <property type="match status" value="1"/>
</dbReference>
<dbReference type="Pfam" id="PF01352">
    <property type="entry name" value="KRAB"/>
    <property type="match status" value="1"/>
</dbReference>
<dbReference type="InterPro" id="IPR036236">
    <property type="entry name" value="Znf_C2H2_sf"/>
</dbReference>
<dbReference type="PROSITE" id="PS50157">
    <property type="entry name" value="ZINC_FINGER_C2H2_2"/>
    <property type="match status" value="2"/>
</dbReference>
<dbReference type="GO" id="GO:0008270">
    <property type="term" value="F:zinc ion binding"/>
    <property type="evidence" value="ECO:0007669"/>
    <property type="project" value="UniProtKB-KW"/>
</dbReference>
<reference evidence="11" key="2">
    <citation type="submission" date="2025-09" db="UniProtKB">
        <authorList>
            <consortium name="Ensembl"/>
        </authorList>
    </citation>
    <scope>IDENTIFICATION</scope>
</reference>
<dbReference type="SMART" id="SM00355">
    <property type="entry name" value="ZnF_C2H2"/>
    <property type="match status" value="3"/>
</dbReference>
<dbReference type="PROSITE" id="PS00028">
    <property type="entry name" value="ZINC_FINGER_C2H2_1"/>
    <property type="match status" value="2"/>
</dbReference>
<dbReference type="GO" id="GO:0005634">
    <property type="term" value="C:nucleus"/>
    <property type="evidence" value="ECO:0007669"/>
    <property type="project" value="UniProtKB-SubCell"/>
</dbReference>
<comment type="subcellular location">
    <subcellularLocation>
        <location evidence="1">Nucleus</location>
    </subcellularLocation>
</comment>
<evidence type="ECO:0000259" key="10">
    <source>
        <dbReference type="PROSITE" id="PS50805"/>
    </source>
</evidence>
<reference evidence="11" key="1">
    <citation type="submission" date="2025-08" db="UniProtKB">
        <authorList>
            <consortium name="Ensembl"/>
        </authorList>
    </citation>
    <scope>IDENTIFICATION</scope>
</reference>
<keyword evidence="2" id="KW-0479">Metal-binding</keyword>
<evidence type="ECO:0000313" key="12">
    <source>
        <dbReference type="Proteomes" id="UP000694541"/>
    </source>
</evidence>
<evidence type="ECO:0000256" key="3">
    <source>
        <dbReference type="ARBA" id="ARBA00022737"/>
    </source>
</evidence>
<feature type="region of interest" description="Disordered" evidence="8">
    <location>
        <begin position="719"/>
        <end position="743"/>
    </location>
</feature>
<organism evidence="11 12">
    <name type="scientific">Accipiter nisus</name>
    <name type="common">Eurasian sparrowhawk</name>
    <dbReference type="NCBI Taxonomy" id="211598"/>
    <lineage>
        <taxon>Eukaryota</taxon>
        <taxon>Metazoa</taxon>
        <taxon>Chordata</taxon>
        <taxon>Craniata</taxon>
        <taxon>Vertebrata</taxon>
        <taxon>Euteleostomi</taxon>
        <taxon>Archelosauria</taxon>
        <taxon>Archosauria</taxon>
        <taxon>Dinosauria</taxon>
        <taxon>Saurischia</taxon>
        <taxon>Theropoda</taxon>
        <taxon>Coelurosauria</taxon>
        <taxon>Aves</taxon>
        <taxon>Neognathae</taxon>
        <taxon>Neoaves</taxon>
        <taxon>Telluraves</taxon>
        <taxon>Accipitrimorphae</taxon>
        <taxon>Accipitriformes</taxon>
        <taxon>Accipitridae</taxon>
        <taxon>Accipitrinae</taxon>
        <taxon>Accipiter</taxon>
    </lineage>
</organism>
<dbReference type="Gene3D" id="3.30.160.60">
    <property type="entry name" value="Classic Zinc Finger"/>
    <property type="match status" value="2"/>
</dbReference>
<evidence type="ECO:0000259" key="9">
    <source>
        <dbReference type="PROSITE" id="PS50157"/>
    </source>
</evidence>
<sequence length="786" mass="84039">MFSSRFCSCPYSWMRVPSTASLLSSWFPKSTTVFSQSKYFFSVVTVRRSRLSSRSAWASTLRSTACTAATTVHSEMLVPLGLLPGAGGEGAGKQKLVGYGDSIPAPPPDRAGGKRQGPGPGSAELATAPPPGLLAAGMARGNRVRSAPSRSRGGGTGLPFPPGAKAHRSRPSPPGLRPSSPASPRQAPSPPPPPPPPRPRTPHRRVPADAPDLPRSVRNLPLNRSGWRGFTFPPGGAAAAAAASASAGHSAPGRPAARRAAPDGGSDGRLWVTEKRLIEEGQPAGRKSSEVLPARDTGRRSPIPVALQPDPAQARWRPAGRGRCVPAAGRRAGGGAGRPGSGRFPAAAAGAMAELNARLEALERRLERAEAALRDWPPWTLLLPVEPVTFEDIAVHFSRQEWASLDDGQKELYRTVMEGNYEMLVSLYCALSKPELLSRIERAEELCTPAESDLEEANISLQPAIEPNCPSCASNNGLLEMTTKEPCEGNCMDPEESRVTANCSASHVPYEATTVPADLVQPTPSPSCPLSRCCHEAVNLNQSPLCPPTAADAEVGIPVEVPQEEVAAEKLAVPETPLEEGDVKDSGNGGQGLAADVPKELGKKAIPDVCRATAQADPSCAVATPEEAMDGSCAGRTAAFQRNSTREKFYSCLVCRKNFLLKINLIIHERSHSNWVPYICVHCNRSFMSKKKIRCHLRARAAKGFCQSLEAEECSGRAQCPASQSQPPSRDHGTVWGKPSPKRYPLSPGKMMYTCNECMERFSSQSFLILHQRQHTSHQLILCPFT</sequence>
<evidence type="ECO:0000256" key="7">
    <source>
        <dbReference type="PROSITE-ProRule" id="PRU00042"/>
    </source>
</evidence>
<keyword evidence="4 7" id="KW-0863">Zinc-finger</keyword>
<feature type="compositionally biased region" description="Pro residues" evidence="8">
    <location>
        <begin position="187"/>
        <end position="199"/>
    </location>
</feature>
<dbReference type="PANTHER" id="PTHR24381">
    <property type="entry name" value="ZINC FINGER PROTEIN"/>
    <property type="match status" value="1"/>
</dbReference>
<dbReference type="SMART" id="SM00349">
    <property type="entry name" value="KRAB"/>
    <property type="match status" value="1"/>
</dbReference>
<feature type="domain" description="C2H2-type" evidence="9">
    <location>
        <begin position="650"/>
        <end position="677"/>
    </location>
</feature>
<dbReference type="InterPro" id="IPR001909">
    <property type="entry name" value="KRAB"/>
</dbReference>
<feature type="compositionally biased region" description="Low complexity" evidence="8">
    <location>
        <begin position="234"/>
        <end position="264"/>
    </location>
</feature>
<dbReference type="PROSITE" id="PS50805">
    <property type="entry name" value="KRAB"/>
    <property type="match status" value="1"/>
</dbReference>
<evidence type="ECO:0000256" key="6">
    <source>
        <dbReference type="ARBA" id="ARBA00023242"/>
    </source>
</evidence>
<feature type="compositionally biased region" description="Low complexity" evidence="8">
    <location>
        <begin position="317"/>
        <end position="330"/>
    </location>
</feature>
<proteinExistence type="predicted"/>
<feature type="compositionally biased region" description="Gly residues" evidence="8">
    <location>
        <begin position="331"/>
        <end position="340"/>
    </location>
</feature>
<evidence type="ECO:0000256" key="4">
    <source>
        <dbReference type="ARBA" id="ARBA00022771"/>
    </source>
</evidence>
<evidence type="ECO:0000256" key="2">
    <source>
        <dbReference type="ARBA" id="ARBA00022723"/>
    </source>
</evidence>
<feature type="region of interest" description="Disordered" evidence="8">
    <location>
        <begin position="93"/>
        <end position="268"/>
    </location>
</feature>
<dbReference type="InterPro" id="IPR036051">
    <property type="entry name" value="KRAB_dom_sf"/>
</dbReference>
<evidence type="ECO:0000256" key="1">
    <source>
        <dbReference type="ARBA" id="ARBA00004123"/>
    </source>
</evidence>
<feature type="region of interest" description="Disordered" evidence="8">
    <location>
        <begin position="280"/>
        <end position="340"/>
    </location>
</feature>
<dbReference type="PANTHER" id="PTHR24381:SF393">
    <property type="entry name" value="CHROMATIN-LINKED ADAPTOR FOR MSL PROTEINS, ISOFORM B"/>
    <property type="match status" value="1"/>
</dbReference>
<dbReference type="AlphaFoldDB" id="A0A8B9MLR1"/>
<dbReference type="Gene3D" id="6.10.140.140">
    <property type="match status" value="1"/>
</dbReference>
<dbReference type="InterPro" id="IPR013087">
    <property type="entry name" value="Znf_C2H2_type"/>
</dbReference>
<dbReference type="Ensembl" id="ENSANIT00000011348.1">
    <property type="protein sequence ID" value="ENSANIP00000010961.1"/>
    <property type="gene ID" value="ENSANIG00000007429.1"/>
</dbReference>